<evidence type="ECO:0000313" key="2">
    <source>
        <dbReference type="Proteomes" id="UP001286313"/>
    </source>
</evidence>
<dbReference type="Proteomes" id="UP001286313">
    <property type="component" value="Unassembled WGS sequence"/>
</dbReference>
<reference evidence="1" key="1">
    <citation type="submission" date="2023-10" db="EMBL/GenBank/DDBJ databases">
        <title>Genome assemblies of two species of porcelain crab, Petrolisthes cinctipes and Petrolisthes manimaculis (Anomura: Porcellanidae).</title>
        <authorList>
            <person name="Angst P."/>
        </authorList>
    </citation>
    <scope>NUCLEOTIDE SEQUENCE</scope>
    <source>
        <strain evidence="1">PB745_01</strain>
        <tissue evidence="1">Gill</tissue>
    </source>
</reference>
<dbReference type="PANTHER" id="PTHR46704:SF1">
    <property type="entry name" value="TELOMERE LENGTH REGULATION PROTEIN TEL2 HOMOLOG"/>
    <property type="match status" value="1"/>
</dbReference>
<organism evidence="1 2">
    <name type="scientific">Petrolisthes cinctipes</name>
    <name type="common">Flat porcelain crab</name>
    <dbReference type="NCBI Taxonomy" id="88211"/>
    <lineage>
        <taxon>Eukaryota</taxon>
        <taxon>Metazoa</taxon>
        <taxon>Ecdysozoa</taxon>
        <taxon>Arthropoda</taxon>
        <taxon>Crustacea</taxon>
        <taxon>Multicrustacea</taxon>
        <taxon>Malacostraca</taxon>
        <taxon>Eumalacostraca</taxon>
        <taxon>Eucarida</taxon>
        <taxon>Decapoda</taxon>
        <taxon>Pleocyemata</taxon>
        <taxon>Anomura</taxon>
        <taxon>Galatheoidea</taxon>
        <taxon>Porcellanidae</taxon>
        <taxon>Petrolisthes</taxon>
    </lineage>
</organism>
<sequence length="217" mass="24393">MWLAFGQAAKLRWIPIHELVAGIGPQKAKGLPYFHAFTGCDVVSTFRGKGKKSAWQTWNICEEVTETYTMLSQNPSTVSDTDMQQLEKFVILMYDRSSAATSEDEARLDLFTRKQRSYNSIPPTEAALREHARRAPYQAGIIWSQATITRPDISSPAHWGWIKNGDAWQVCWTMLPPVGASCQELTKCACKKGCNMRCKCFRSGLPCTALCGCTWEQ</sequence>
<dbReference type="PANTHER" id="PTHR46704">
    <property type="entry name" value="CXC DOMAIN-CONTAINING PROTEIN-RELATED"/>
    <property type="match status" value="1"/>
</dbReference>
<keyword evidence="2" id="KW-1185">Reference proteome</keyword>
<protein>
    <submittedName>
        <fullName evidence="1">Uncharacterized protein</fullName>
    </submittedName>
</protein>
<accession>A0AAE1BX37</accession>
<dbReference type="EMBL" id="JAWQEG010005264">
    <property type="protein sequence ID" value="KAK3858591.1"/>
    <property type="molecule type" value="Genomic_DNA"/>
</dbReference>
<proteinExistence type="predicted"/>
<name>A0AAE1BX37_PETCI</name>
<evidence type="ECO:0000313" key="1">
    <source>
        <dbReference type="EMBL" id="KAK3858591.1"/>
    </source>
</evidence>
<dbReference type="AlphaFoldDB" id="A0AAE1BX37"/>
<comment type="caution">
    <text evidence="1">The sequence shown here is derived from an EMBL/GenBank/DDBJ whole genome shotgun (WGS) entry which is preliminary data.</text>
</comment>
<gene>
    <name evidence="1" type="ORF">Pcinc_035228</name>
</gene>